<feature type="region of interest" description="Disordered" evidence="1">
    <location>
        <begin position="186"/>
        <end position="215"/>
    </location>
</feature>
<evidence type="ECO:0000256" key="1">
    <source>
        <dbReference type="SAM" id="MobiDB-lite"/>
    </source>
</evidence>
<proteinExistence type="predicted"/>
<feature type="compositionally biased region" description="Basic and acidic residues" evidence="1">
    <location>
        <begin position="186"/>
        <end position="207"/>
    </location>
</feature>
<reference evidence="2" key="2">
    <citation type="submission" date="2023-05" db="EMBL/GenBank/DDBJ databases">
        <authorList>
            <consortium name="Lawrence Berkeley National Laboratory"/>
            <person name="Steindorff A."/>
            <person name="Hensen N."/>
            <person name="Bonometti L."/>
            <person name="Westerberg I."/>
            <person name="Brannstrom I.O."/>
            <person name="Guillou S."/>
            <person name="Cros-Aarteil S."/>
            <person name="Calhoun S."/>
            <person name="Haridas S."/>
            <person name="Kuo A."/>
            <person name="Mondo S."/>
            <person name="Pangilinan J."/>
            <person name="Riley R."/>
            <person name="Labutti K."/>
            <person name="Andreopoulos B."/>
            <person name="Lipzen A."/>
            <person name="Chen C."/>
            <person name="Yanf M."/>
            <person name="Daum C."/>
            <person name="Ng V."/>
            <person name="Clum A."/>
            <person name="Ohm R."/>
            <person name="Martin F."/>
            <person name="Silar P."/>
            <person name="Natvig D."/>
            <person name="Lalanne C."/>
            <person name="Gautier V."/>
            <person name="Ament-Velasquez S.L."/>
            <person name="Kruys A."/>
            <person name="Hutchinson M.I."/>
            <person name="Powell A.J."/>
            <person name="Barry K."/>
            <person name="Miller A.N."/>
            <person name="Grigoriev I.V."/>
            <person name="Debuchy R."/>
            <person name="Gladieux P."/>
            <person name="Thoren M.H."/>
            <person name="Johannesson H."/>
        </authorList>
    </citation>
    <scope>NUCLEOTIDE SEQUENCE</scope>
    <source>
        <strain evidence="2">CBS 538.74</strain>
    </source>
</reference>
<sequence>MDSTLNTSVAADHDFDDHDFEMESSKAGSCCDPDHHRIHLASLNNAKLRDLERKLAVPLLNSEPELVFIIRNAVEEILERDAGKDWAGDRNKRMGGMVKSLRELRARVRCLESRVAGWAIAQEQAASGGGGGGDNGQLRRSKKRKAVSDEVVVETDLRELESVLAELTVKIEGLRISSGVVKIKKEEGDDVGADRDGDMVVDGKEGEGPELVRAG</sequence>
<evidence type="ECO:0000313" key="2">
    <source>
        <dbReference type="EMBL" id="KAK4148902.1"/>
    </source>
</evidence>
<accession>A0AAN6VCM7</accession>
<organism evidence="2 3">
    <name type="scientific">Chaetomidium leptoderma</name>
    <dbReference type="NCBI Taxonomy" id="669021"/>
    <lineage>
        <taxon>Eukaryota</taxon>
        <taxon>Fungi</taxon>
        <taxon>Dikarya</taxon>
        <taxon>Ascomycota</taxon>
        <taxon>Pezizomycotina</taxon>
        <taxon>Sordariomycetes</taxon>
        <taxon>Sordariomycetidae</taxon>
        <taxon>Sordariales</taxon>
        <taxon>Chaetomiaceae</taxon>
        <taxon>Chaetomidium</taxon>
    </lineage>
</organism>
<comment type="caution">
    <text evidence="2">The sequence shown here is derived from an EMBL/GenBank/DDBJ whole genome shotgun (WGS) entry which is preliminary data.</text>
</comment>
<evidence type="ECO:0000313" key="3">
    <source>
        <dbReference type="Proteomes" id="UP001302745"/>
    </source>
</evidence>
<dbReference type="AlphaFoldDB" id="A0AAN6VCM7"/>
<name>A0AAN6VCM7_9PEZI</name>
<dbReference type="Proteomes" id="UP001302745">
    <property type="component" value="Unassembled WGS sequence"/>
</dbReference>
<keyword evidence="3" id="KW-1185">Reference proteome</keyword>
<protein>
    <submittedName>
        <fullName evidence="2">Uncharacterized protein</fullName>
    </submittedName>
</protein>
<dbReference type="EMBL" id="MU857237">
    <property type="protein sequence ID" value="KAK4148902.1"/>
    <property type="molecule type" value="Genomic_DNA"/>
</dbReference>
<gene>
    <name evidence="2" type="ORF">C8A00DRAFT_38514</name>
</gene>
<reference evidence="2" key="1">
    <citation type="journal article" date="2023" name="Mol. Phylogenet. Evol.">
        <title>Genome-scale phylogeny and comparative genomics of the fungal order Sordariales.</title>
        <authorList>
            <person name="Hensen N."/>
            <person name="Bonometti L."/>
            <person name="Westerberg I."/>
            <person name="Brannstrom I.O."/>
            <person name="Guillou S."/>
            <person name="Cros-Aarteil S."/>
            <person name="Calhoun S."/>
            <person name="Haridas S."/>
            <person name="Kuo A."/>
            <person name="Mondo S."/>
            <person name="Pangilinan J."/>
            <person name="Riley R."/>
            <person name="LaButti K."/>
            <person name="Andreopoulos B."/>
            <person name="Lipzen A."/>
            <person name="Chen C."/>
            <person name="Yan M."/>
            <person name="Daum C."/>
            <person name="Ng V."/>
            <person name="Clum A."/>
            <person name="Steindorff A."/>
            <person name="Ohm R.A."/>
            <person name="Martin F."/>
            <person name="Silar P."/>
            <person name="Natvig D.O."/>
            <person name="Lalanne C."/>
            <person name="Gautier V."/>
            <person name="Ament-Velasquez S.L."/>
            <person name="Kruys A."/>
            <person name="Hutchinson M.I."/>
            <person name="Powell A.J."/>
            <person name="Barry K."/>
            <person name="Miller A.N."/>
            <person name="Grigoriev I.V."/>
            <person name="Debuchy R."/>
            <person name="Gladieux P."/>
            <person name="Hiltunen Thoren M."/>
            <person name="Johannesson H."/>
        </authorList>
    </citation>
    <scope>NUCLEOTIDE SEQUENCE</scope>
    <source>
        <strain evidence="2">CBS 538.74</strain>
    </source>
</reference>